<gene>
    <name evidence="2" type="ordered locus">Anacy_3411</name>
</gene>
<keyword evidence="3" id="KW-1185">Reference proteome</keyword>
<dbReference type="InterPro" id="IPR042095">
    <property type="entry name" value="SUMF_sf"/>
</dbReference>
<evidence type="ECO:0000313" key="3">
    <source>
        <dbReference type="Proteomes" id="UP000010474"/>
    </source>
</evidence>
<dbReference type="EMBL" id="CP003659">
    <property type="protein sequence ID" value="AFZ58813.1"/>
    <property type="molecule type" value="Genomic_DNA"/>
</dbReference>
<dbReference type="PANTHER" id="PTHR23150">
    <property type="entry name" value="SULFATASE MODIFYING FACTOR 1, 2"/>
    <property type="match status" value="1"/>
</dbReference>
<dbReference type="PANTHER" id="PTHR23150:SF19">
    <property type="entry name" value="FORMYLGLYCINE-GENERATING ENZYME"/>
    <property type="match status" value="1"/>
</dbReference>
<dbReference type="GO" id="GO:0120147">
    <property type="term" value="F:formylglycine-generating oxidase activity"/>
    <property type="evidence" value="ECO:0007669"/>
    <property type="project" value="TreeGrafter"/>
</dbReference>
<dbReference type="SUPFAM" id="SSF56436">
    <property type="entry name" value="C-type lectin-like"/>
    <property type="match status" value="1"/>
</dbReference>
<dbReference type="PATRIC" id="fig|272123.3.peg.3710"/>
<dbReference type="Pfam" id="PF03781">
    <property type="entry name" value="FGE-sulfatase"/>
    <property type="match status" value="1"/>
</dbReference>
<dbReference type="eggNOG" id="COG1262">
    <property type="taxonomic scope" value="Bacteria"/>
</dbReference>
<dbReference type="InterPro" id="IPR005532">
    <property type="entry name" value="SUMF_dom"/>
</dbReference>
<accession>K9ZHV6</accession>
<dbReference type="AlphaFoldDB" id="K9ZHV6"/>
<dbReference type="HOGENOM" id="CLU_012431_2_4_3"/>
<name>K9ZHV6_ANACC</name>
<dbReference type="Proteomes" id="UP000010474">
    <property type="component" value="Chromosome"/>
</dbReference>
<dbReference type="STRING" id="272123.Anacy_3411"/>
<dbReference type="InterPro" id="IPR051043">
    <property type="entry name" value="Sulfatase_Mod_Factor_Kinase"/>
</dbReference>
<dbReference type="KEGG" id="acy:Anacy_3411"/>
<protein>
    <submittedName>
        <fullName evidence="2">Sulphatase-modifying factor protein</fullName>
    </submittedName>
</protein>
<evidence type="ECO:0000313" key="2">
    <source>
        <dbReference type="EMBL" id="AFZ58813.1"/>
    </source>
</evidence>
<sequence>MTDNRTIQFTFALDDPELDDDRREKIARQLLPELRNLDEVVKADRTENFNPEAGSKGFATLVGVLTAEVSIKNIKGFLSFLSDRLGDKPIEISVKVGDKEVSIKAKSRQELLESEKIAKDLLEAEKNKSGYQLKTFQFETVQINPNGTEIKSVTQSAKYFAEDLGNDVFLEMVYIPGGTFIMGSPESEEGRSSSESPQHQVTVPPFFMGKYPVTQKQWRLVATLPKVNIDLEPDPSSFKSDNLPIECVSCDDAQEFCARLSKKTNKVYRLPSESEWEYACRGGTTTPFYFGETISTDLANYRGTDWKIWDTVYPANYGQGQKGEFREKTTDVGKLPANPCGLYDMCGNVWEWCEDKWHRDYINAPNDGSSWRASNCHDMTILRGGSWFDLACTCRSAYRNRASAEDWAIFVGLRVVVLSKSL</sequence>
<dbReference type="Gene3D" id="3.90.1580.10">
    <property type="entry name" value="paralog of FGE (formylglycine-generating enzyme)"/>
    <property type="match status" value="1"/>
</dbReference>
<organism evidence="2 3">
    <name type="scientific">Anabaena cylindrica (strain ATCC 27899 / PCC 7122)</name>
    <dbReference type="NCBI Taxonomy" id="272123"/>
    <lineage>
        <taxon>Bacteria</taxon>
        <taxon>Bacillati</taxon>
        <taxon>Cyanobacteriota</taxon>
        <taxon>Cyanophyceae</taxon>
        <taxon>Nostocales</taxon>
        <taxon>Nostocaceae</taxon>
        <taxon>Anabaena</taxon>
    </lineage>
</organism>
<dbReference type="RefSeq" id="WP_015215438.1">
    <property type="nucleotide sequence ID" value="NC_019771.1"/>
</dbReference>
<feature type="domain" description="Sulfatase-modifying factor enzyme-like" evidence="1">
    <location>
        <begin position="171"/>
        <end position="416"/>
    </location>
</feature>
<proteinExistence type="predicted"/>
<dbReference type="OrthoDB" id="9768004at2"/>
<evidence type="ECO:0000259" key="1">
    <source>
        <dbReference type="Pfam" id="PF03781"/>
    </source>
</evidence>
<reference evidence="3" key="1">
    <citation type="journal article" date="2013" name="Proc. Natl. Acad. Sci. U.S.A.">
        <title>Improving the coverage of the cyanobacterial phylum using diversity-driven genome sequencing.</title>
        <authorList>
            <person name="Shih P.M."/>
            <person name="Wu D."/>
            <person name="Latifi A."/>
            <person name="Axen S.D."/>
            <person name="Fewer D.P."/>
            <person name="Talla E."/>
            <person name="Calteau A."/>
            <person name="Cai F."/>
            <person name="Tandeau de Marsac N."/>
            <person name="Rippka R."/>
            <person name="Herdman M."/>
            <person name="Sivonen K."/>
            <person name="Coursin T."/>
            <person name="Laurent T."/>
            <person name="Goodwin L."/>
            <person name="Nolan M."/>
            <person name="Davenport K.W."/>
            <person name="Han C.S."/>
            <person name="Rubin E.M."/>
            <person name="Eisen J.A."/>
            <person name="Woyke T."/>
            <person name="Gugger M."/>
            <person name="Kerfeld C.A."/>
        </authorList>
    </citation>
    <scope>NUCLEOTIDE SEQUENCE [LARGE SCALE GENOMIC DNA]</scope>
    <source>
        <strain evidence="3">ATCC 27899 / PCC 7122</strain>
    </source>
</reference>
<dbReference type="InterPro" id="IPR016187">
    <property type="entry name" value="CTDL_fold"/>
</dbReference>